<dbReference type="EMBL" id="ALQA01000047">
    <property type="protein sequence ID" value="EJZ07102.1"/>
    <property type="molecule type" value="Genomic_DNA"/>
</dbReference>
<dbReference type="AlphaFoldDB" id="K0UIR0"/>
<dbReference type="PRINTS" id="PR00455">
    <property type="entry name" value="HTHTETR"/>
</dbReference>
<name>K0UIR0_MYCVA</name>
<dbReference type="HOGENOM" id="CLU_069356_14_1_11"/>
<dbReference type="Gene3D" id="1.10.10.60">
    <property type="entry name" value="Homeodomain-like"/>
    <property type="match status" value="1"/>
</dbReference>
<keyword evidence="1 2" id="KW-0238">DNA-binding</keyword>
<protein>
    <submittedName>
        <fullName evidence="4">TetR family transcriptional regulator</fullName>
    </submittedName>
</protein>
<dbReference type="Proteomes" id="UP000006072">
    <property type="component" value="Unassembled WGS sequence"/>
</dbReference>
<feature type="domain" description="HTH tetR-type" evidence="3">
    <location>
        <begin position="23"/>
        <end position="83"/>
    </location>
</feature>
<dbReference type="PROSITE" id="PS50977">
    <property type="entry name" value="HTH_TETR_2"/>
    <property type="match status" value="1"/>
</dbReference>
<evidence type="ECO:0000313" key="4">
    <source>
        <dbReference type="EMBL" id="EJZ07102.1"/>
    </source>
</evidence>
<gene>
    <name evidence="4" type="ORF">MVAC_19703</name>
</gene>
<dbReference type="Pfam" id="PF00440">
    <property type="entry name" value="TetR_N"/>
    <property type="match status" value="1"/>
</dbReference>
<evidence type="ECO:0000256" key="1">
    <source>
        <dbReference type="ARBA" id="ARBA00023125"/>
    </source>
</evidence>
<dbReference type="InterPro" id="IPR050109">
    <property type="entry name" value="HTH-type_TetR-like_transc_reg"/>
</dbReference>
<evidence type="ECO:0000259" key="3">
    <source>
        <dbReference type="PROSITE" id="PS50977"/>
    </source>
</evidence>
<dbReference type="PATRIC" id="fig|1194972.3.peg.3926"/>
<accession>K0UIR0</accession>
<dbReference type="InterPro" id="IPR001647">
    <property type="entry name" value="HTH_TetR"/>
</dbReference>
<dbReference type="InterPro" id="IPR036271">
    <property type="entry name" value="Tet_transcr_reg_TetR-rel_C_sf"/>
</dbReference>
<sequence>MEYDAPAVSAVRKRGRPVGADSEQTRRTIVCAARELIAERGYHAATFQQIAARAGVSRPTLHYYYATREQLYEALLADVRDSVDACAAEAVQAKTLLTQLAVFGAGIQRLGAAEPALMKVLVTARIDHHRGTHRHDTASALAAAVHAFYDAVVVEAVRRGELPPDTDAHAVADMLGALFWGLGFHTGFIGGDEHASGIARQLFGCLAHGLLDSQRPAPVDA</sequence>
<reference evidence="4 5" key="1">
    <citation type="journal article" date="2012" name="J. Bacteriol.">
        <title>Complete Genome Sequence of Mycobacterium vaccae Type Strain ATCC 25954.</title>
        <authorList>
            <person name="Ho Y.S."/>
            <person name="Adroub S.A."/>
            <person name="Abadi M."/>
            <person name="Al Alwan B."/>
            <person name="Alkhateeb R."/>
            <person name="Gao G."/>
            <person name="Ragab A."/>
            <person name="Ali S."/>
            <person name="van Soolingen D."/>
            <person name="Bitter W."/>
            <person name="Pain A."/>
            <person name="Abdallah A.M."/>
        </authorList>
    </citation>
    <scope>NUCLEOTIDE SEQUENCE [LARGE SCALE GENOMIC DNA]</scope>
    <source>
        <strain evidence="4 5">ATCC 25954</strain>
    </source>
</reference>
<keyword evidence="5" id="KW-1185">Reference proteome</keyword>
<dbReference type="Gene3D" id="1.10.357.10">
    <property type="entry name" value="Tetracycline Repressor, domain 2"/>
    <property type="match status" value="1"/>
</dbReference>
<dbReference type="SUPFAM" id="SSF46689">
    <property type="entry name" value="Homeodomain-like"/>
    <property type="match status" value="1"/>
</dbReference>
<dbReference type="PANTHER" id="PTHR30055:SF226">
    <property type="entry name" value="HTH-TYPE TRANSCRIPTIONAL REGULATOR PKSA"/>
    <property type="match status" value="1"/>
</dbReference>
<dbReference type="GO" id="GO:0003700">
    <property type="term" value="F:DNA-binding transcription factor activity"/>
    <property type="evidence" value="ECO:0007669"/>
    <property type="project" value="TreeGrafter"/>
</dbReference>
<dbReference type="GO" id="GO:0000976">
    <property type="term" value="F:transcription cis-regulatory region binding"/>
    <property type="evidence" value="ECO:0007669"/>
    <property type="project" value="TreeGrafter"/>
</dbReference>
<dbReference type="InterPro" id="IPR009057">
    <property type="entry name" value="Homeodomain-like_sf"/>
</dbReference>
<comment type="caution">
    <text evidence="4">The sequence shown here is derived from an EMBL/GenBank/DDBJ whole genome shotgun (WGS) entry which is preliminary data.</text>
</comment>
<proteinExistence type="predicted"/>
<dbReference type="SUPFAM" id="SSF48498">
    <property type="entry name" value="Tetracyclin repressor-like, C-terminal domain"/>
    <property type="match status" value="1"/>
</dbReference>
<organism evidence="4 5">
    <name type="scientific">Mycolicibacterium vaccae ATCC 25954</name>
    <dbReference type="NCBI Taxonomy" id="1194972"/>
    <lineage>
        <taxon>Bacteria</taxon>
        <taxon>Bacillati</taxon>
        <taxon>Actinomycetota</taxon>
        <taxon>Actinomycetes</taxon>
        <taxon>Mycobacteriales</taxon>
        <taxon>Mycobacteriaceae</taxon>
        <taxon>Mycolicibacterium</taxon>
    </lineage>
</organism>
<evidence type="ECO:0000313" key="5">
    <source>
        <dbReference type="Proteomes" id="UP000006072"/>
    </source>
</evidence>
<evidence type="ECO:0000256" key="2">
    <source>
        <dbReference type="PROSITE-ProRule" id="PRU00335"/>
    </source>
</evidence>
<feature type="DNA-binding region" description="H-T-H motif" evidence="2">
    <location>
        <begin position="46"/>
        <end position="65"/>
    </location>
</feature>
<dbReference type="eggNOG" id="COG1309">
    <property type="taxonomic scope" value="Bacteria"/>
</dbReference>
<dbReference type="PANTHER" id="PTHR30055">
    <property type="entry name" value="HTH-TYPE TRANSCRIPTIONAL REGULATOR RUTR"/>
    <property type="match status" value="1"/>
</dbReference>